<evidence type="ECO:0000259" key="3">
    <source>
        <dbReference type="Pfam" id="PF10145"/>
    </source>
</evidence>
<dbReference type="InterPro" id="IPR010090">
    <property type="entry name" value="Phage_tape_meas"/>
</dbReference>
<evidence type="ECO:0000313" key="4">
    <source>
        <dbReference type="EMBL" id="AFM40337.1"/>
    </source>
</evidence>
<dbReference type="NCBIfam" id="TIGR01760">
    <property type="entry name" value="tape_meas_TP901"/>
    <property type="match status" value="1"/>
</dbReference>
<keyword evidence="2" id="KW-1133">Transmembrane helix</keyword>
<feature type="transmembrane region" description="Helical" evidence="2">
    <location>
        <begin position="394"/>
        <end position="416"/>
    </location>
</feature>
<dbReference type="PANTHER" id="PTHR37813">
    <property type="entry name" value="FELS-2 PROPHAGE PROTEIN"/>
    <property type="match status" value="1"/>
</dbReference>
<organism evidence="4 5">
    <name type="scientific">Desulfosporosinus acidiphilus (strain DSM 22704 / JCM 16185 / SJ4)</name>
    <dbReference type="NCBI Taxonomy" id="646529"/>
    <lineage>
        <taxon>Bacteria</taxon>
        <taxon>Bacillati</taxon>
        <taxon>Bacillota</taxon>
        <taxon>Clostridia</taxon>
        <taxon>Eubacteriales</taxon>
        <taxon>Desulfitobacteriaceae</taxon>
        <taxon>Desulfosporosinus</taxon>
    </lineage>
</organism>
<dbReference type="Pfam" id="PF10145">
    <property type="entry name" value="PhageMin_Tail"/>
    <property type="match status" value="1"/>
</dbReference>
<evidence type="ECO:0000256" key="2">
    <source>
        <dbReference type="SAM" id="Phobius"/>
    </source>
</evidence>
<keyword evidence="2" id="KW-0812">Transmembrane</keyword>
<feature type="transmembrane region" description="Helical" evidence="2">
    <location>
        <begin position="437"/>
        <end position="458"/>
    </location>
</feature>
<keyword evidence="5" id="KW-1185">Reference proteome</keyword>
<proteinExistence type="predicted"/>
<dbReference type="EMBL" id="CP003639">
    <property type="protein sequence ID" value="AFM40337.1"/>
    <property type="molecule type" value="Genomic_DNA"/>
</dbReference>
<dbReference type="STRING" id="646529.Desaci_1311"/>
<evidence type="ECO:0000313" key="5">
    <source>
        <dbReference type="Proteomes" id="UP000002892"/>
    </source>
</evidence>
<keyword evidence="2" id="KW-0472">Membrane</keyword>
<dbReference type="PANTHER" id="PTHR37813:SF1">
    <property type="entry name" value="FELS-2 PROPHAGE PROTEIN"/>
    <property type="match status" value="1"/>
</dbReference>
<accession>I4D3G3</accession>
<feature type="transmembrane region" description="Helical" evidence="2">
    <location>
        <begin position="544"/>
        <end position="565"/>
    </location>
</feature>
<sequence length="691" mass="73011">MMSVGKDLQSVGKTFTKTLTVPIVAAGGALLKLGQDFQDAENTIRVGTGATGKDLQNLTSDFKATYSQVSNSMADTSKVIADLNTRTGLSGKPLQALSVQMLNLSKITKEDLNTLIPATTRMFQDAGLKQADYSKALDYTFKVSQNTGISVSKLQELMTQFGGPLRQMGFSWQTSAVMLGKFEKEGVNTELVVGSLRIALGKMAKKGIADPSKALQEMITKIKDAGTAGKANAMALSMFGAKAGPDMAAAIREGHLDLDNLLRTIKNSPETIDQATADTMTFADKMAKVKNQLAVAFEPVATSLLDSLDKLLPSIKNVGDTIAKFAKRIADMSPQQQEMILKFALMAAAAGPVIFTVGKLVYGMGDAVKTFTKLSRSISNAGGILEYLQTPGGMVIAIIGTLTIAGLLLVTHWAQVTKSLNDFKTVLKNNETAIRNVAIALGVIFGPALVGLGVQALITGGQITAGFIASLVTSGIEAAATGAVFTGKLIVSLISFALQVWKTVAVIGIQTTLFIAQRLGIISAAEATNIITAAQWLFNAAMNANPIGVVILALAALGVAIYEVVQHWKDICTWVEKAWNWLTKWNGTQPQDKSLNVTTNVATSAATTAHNALGTSYFGGGSTWVGENGPEILTLPKGSQVMDHQTSKRSTGKNISIAKLADTIVVREEADIDKIATALVLKLHSVAINTA</sequence>
<feature type="transmembrane region" description="Helical" evidence="2">
    <location>
        <begin position="519"/>
        <end position="538"/>
    </location>
</feature>
<gene>
    <name evidence="4" type="ordered locus">Desaci_1311</name>
</gene>
<dbReference type="KEGG" id="dai:Desaci_1311"/>
<name>I4D3G3_DESAJ</name>
<feature type="transmembrane region" description="Helical" evidence="2">
    <location>
        <begin position="478"/>
        <end position="498"/>
    </location>
</feature>
<dbReference type="eggNOG" id="COG5280">
    <property type="taxonomic scope" value="Bacteria"/>
</dbReference>
<feature type="domain" description="Phage tail tape measure protein" evidence="3">
    <location>
        <begin position="68"/>
        <end position="232"/>
    </location>
</feature>
<keyword evidence="1" id="KW-1188">Viral release from host cell</keyword>
<feature type="transmembrane region" description="Helical" evidence="2">
    <location>
        <begin position="340"/>
        <end position="362"/>
    </location>
</feature>
<protein>
    <submittedName>
        <fullName evidence="4">Phage tail tape measure protein, TP901 family</fullName>
    </submittedName>
</protein>
<dbReference type="HOGENOM" id="CLU_002005_2_1_9"/>
<dbReference type="Proteomes" id="UP000002892">
    <property type="component" value="Chromosome"/>
</dbReference>
<reference evidence="4 5" key="1">
    <citation type="journal article" date="2012" name="J. Bacteriol.">
        <title>Complete genome sequences of Desulfosporosinus orientis DSM765T, Desulfosporosinus youngiae DSM17734T, Desulfosporosinus meridiei DSM13257T, and Desulfosporosinus acidiphilus DSM22704T.</title>
        <authorList>
            <person name="Pester M."/>
            <person name="Brambilla E."/>
            <person name="Alazard D."/>
            <person name="Rattei T."/>
            <person name="Weinmaier T."/>
            <person name="Han J."/>
            <person name="Lucas S."/>
            <person name="Lapidus A."/>
            <person name="Cheng J.F."/>
            <person name="Goodwin L."/>
            <person name="Pitluck S."/>
            <person name="Peters L."/>
            <person name="Ovchinnikova G."/>
            <person name="Teshima H."/>
            <person name="Detter J.C."/>
            <person name="Han C.S."/>
            <person name="Tapia R."/>
            <person name="Land M.L."/>
            <person name="Hauser L."/>
            <person name="Kyrpides N.C."/>
            <person name="Ivanova N.N."/>
            <person name="Pagani I."/>
            <person name="Huntmann M."/>
            <person name="Wei C.L."/>
            <person name="Davenport K.W."/>
            <person name="Daligault H."/>
            <person name="Chain P.S."/>
            <person name="Chen A."/>
            <person name="Mavromatis K."/>
            <person name="Markowitz V."/>
            <person name="Szeto E."/>
            <person name="Mikhailova N."/>
            <person name="Pati A."/>
            <person name="Wagner M."/>
            <person name="Woyke T."/>
            <person name="Ollivier B."/>
            <person name="Klenk H.P."/>
            <person name="Spring S."/>
            <person name="Loy A."/>
        </authorList>
    </citation>
    <scope>NUCLEOTIDE SEQUENCE [LARGE SCALE GENOMIC DNA]</scope>
    <source>
        <strain evidence="5">DSM 22704 / JCM 16185 / SJ4</strain>
    </source>
</reference>
<evidence type="ECO:0000256" key="1">
    <source>
        <dbReference type="ARBA" id="ARBA00022612"/>
    </source>
</evidence>
<dbReference type="AlphaFoldDB" id="I4D3G3"/>